<proteinExistence type="predicted"/>
<organism evidence="1">
    <name type="scientific">marine sediment metagenome</name>
    <dbReference type="NCBI Taxonomy" id="412755"/>
    <lineage>
        <taxon>unclassified sequences</taxon>
        <taxon>metagenomes</taxon>
        <taxon>ecological metagenomes</taxon>
    </lineage>
</organism>
<comment type="caution">
    <text evidence="1">The sequence shown here is derived from an EMBL/GenBank/DDBJ whole genome shotgun (WGS) entry which is preliminary data.</text>
</comment>
<reference evidence="1" key="1">
    <citation type="journal article" date="2015" name="Nature">
        <title>Complex archaea that bridge the gap between prokaryotes and eukaryotes.</title>
        <authorList>
            <person name="Spang A."/>
            <person name="Saw J.H."/>
            <person name="Jorgensen S.L."/>
            <person name="Zaremba-Niedzwiedzka K."/>
            <person name="Martijn J."/>
            <person name="Lind A.E."/>
            <person name="van Eijk R."/>
            <person name="Schleper C."/>
            <person name="Guy L."/>
            <person name="Ettema T.J."/>
        </authorList>
    </citation>
    <scope>NUCLEOTIDE SEQUENCE</scope>
</reference>
<name>A0A0F9WCW3_9ZZZZ</name>
<sequence>MDEEESKATNDTKKNREQIVGFNLGQKQLELIGSLLVRATTLKLDGDYLGSYQTFLAVKLKIIANLNRIERFDMKKIEIKLQSKCGRYNFLQDRINSLSRDCDDQTNSNKLELEILEMLELYETTIMELLESKGYLIPLRQNSTSLFGQRNIAEH</sequence>
<gene>
    <name evidence="1" type="ORF">LCGC14_0374330</name>
</gene>
<evidence type="ECO:0000313" key="1">
    <source>
        <dbReference type="EMBL" id="KKN76043.1"/>
    </source>
</evidence>
<accession>A0A0F9WCW3</accession>
<dbReference type="AlphaFoldDB" id="A0A0F9WCW3"/>
<dbReference type="EMBL" id="LAZR01000300">
    <property type="protein sequence ID" value="KKN76043.1"/>
    <property type="molecule type" value="Genomic_DNA"/>
</dbReference>
<protein>
    <submittedName>
        <fullName evidence="1">Uncharacterized protein</fullName>
    </submittedName>
</protein>